<keyword evidence="3" id="KW-0808">Transferase</keyword>
<organism evidence="9 10">
    <name type="scientific">Sclerotinia nivalis</name>
    <dbReference type="NCBI Taxonomy" id="352851"/>
    <lineage>
        <taxon>Eukaryota</taxon>
        <taxon>Fungi</taxon>
        <taxon>Dikarya</taxon>
        <taxon>Ascomycota</taxon>
        <taxon>Pezizomycotina</taxon>
        <taxon>Leotiomycetes</taxon>
        <taxon>Helotiales</taxon>
        <taxon>Sclerotiniaceae</taxon>
        <taxon>Sclerotinia</taxon>
    </lineage>
</organism>
<keyword evidence="6 7" id="KW-0472">Membrane</keyword>
<accession>A0A9X0A9Q5</accession>
<dbReference type="Proteomes" id="UP001152300">
    <property type="component" value="Unassembled WGS sequence"/>
</dbReference>
<dbReference type="InterPro" id="IPR044851">
    <property type="entry name" value="Wax_synthase"/>
</dbReference>
<evidence type="ECO:0000256" key="1">
    <source>
        <dbReference type="ARBA" id="ARBA00004141"/>
    </source>
</evidence>
<dbReference type="AlphaFoldDB" id="A0A9X0A9Q5"/>
<feature type="transmembrane region" description="Helical" evidence="7">
    <location>
        <begin position="175"/>
        <end position="194"/>
    </location>
</feature>
<evidence type="ECO:0000256" key="5">
    <source>
        <dbReference type="ARBA" id="ARBA00022989"/>
    </source>
</evidence>
<dbReference type="GO" id="GO:0016020">
    <property type="term" value="C:membrane"/>
    <property type="evidence" value="ECO:0007669"/>
    <property type="project" value="UniProtKB-SubCell"/>
</dbReference>
<feature type="transmembrane region" description="Helical" evidence="7">
    <location>
        <begin position="248"/>
        <end position="267"/>
    </location>
</feature>
<dbReference type="Pfam" id="PF13813">
    <property type="entry name" value="MBOAT_2"/>
    <property type="match status" value="1"/>
</dbReference>
<evidence type="ECO:0000256" key="4">
    <source>
        <dbReference type="ARBA" id="ARBA00022692"/>
    </source>
</evidence>
<feature type="domain" description="Wax synthase" evidence="8">
    <location>
        <begin position="123"/>
        <end position="209"/>
    </location>
</feature>
<keyword evidence="5 7" id="KW-1133">Transmembrane helix</keyword>
<feature type="transmembrane region" description="Helical" evidence="7">
    <location>
        <begin position="206"/>
        <end position="227"/>
    </location>
</feature>
<keyword evidence="10" id="KW-1185">Reference proteome</keyword>
<dbReference type="PANTHER" id="PTHR31595">
    <property type="entry name" value="LONG-CHAIN-ALCOHOL O-FATTY-ACYLTRANSFERASE 3-RELATED"/>
    <property type="match status" value="1"/>
</dbReference>
<dbReference type="GO" id="GO:0006629">
    <property type="term" value="P:lipid metabolic process"/>
    <property type="evidence" value="ECO:0007669"/>
    <property type="project" value="InterPro"/>
</dbReference>
<dbReference type="OrthoDB" id="3547030at2759"/>
<dbReference type="PANTHER" id="PTHR31595:SF60">
    <property type="entry name" value="BIOSYNTHESIS PROTEIN (TRI7), PUTATIVE (AFU_ORTHOLOGUE AFUA_8G05970)-RELATED"/>
    <property type="match status" value="1"/>
</dbReference>
<protein>
    <recommendedName>
        <fullName evidence="8">Wax synthase domain-containing protein</fullName>
    </recommendedName>
</protein>
<name>A0A9X0A9Q5_9HELO</name>
<evidence type="ECO:0000256" key="6">
    <source>
        <dbReference type="ARBA" id="ARBA00023136"/>
    </source>
</evidence>
<comment type="subcellular location">
    <subcellularLocation>
        <location evidence="1">Membrane</location>
        <topology evidence="1">Multi-pass membrane protein</topology>
    </subcellularLocation>
</comment>
<comment type="similarity">
    <text evidence="2">Belongs to the wax synthase family.</text>
</comment>
<keyword evidence="4 7" id="KW-0812">Transmembrane</keyword>
<comment type="caution">
    <text evidence="9">The sequence shown here is derived from an EMBL/GenBank/DDBJ whole genome shotgun (WGS) entry which is preliminary data.</text>
</comment>
<dbReference type="InterPro" id="IPR032805">
    <property type="entry name" value="Wax_synthase_dom"/>
</dbReference>
<proteinExistence type="inferred from homology"/>
<evidence type="ECO:0000313" key="10">
    <source>
        <dbReference type="Proteomes" id="UP001152300"/>
    </source>
</evidence>
<dbReference type="GO" id="GO:0008374">
    <property type="term" value="F:O-acyltransferase activity"/>
    <property type="evidence" value="ECO:0007669"/>
    <property type="project" value="InterPro"/>
</dbReference>
<gene>
    <name evidence="9" type="ORF">OCU04_011838</name>
</gene>
<reference evidence="9" key="1">
    <citation type="submission" date="2022-11" db="EMBL/GenBank/DDBJ databases">
        <title>Genome Resource of Sclerotinia nivalis Strain SnTB1, a Plant Pathogen Isolated from American Ginseng.</title>
        <authorList>
            <person name="Fan S."/>
        </authorList>
    </citation>
    <scope>NUCLEOTIDE SEQUENCE</scope>
    <source>
        <strain evidence="9">SnTB1</strain>
    </source>
</reference>
<evidence type="ECO:0000256" key="7">
    <source>
        <dbReference type="SAM" id="Phobius"/>
    </source>
</evidence>
<evidence type="ECO:0000256" key="3">
    <source>
        <dbReference type="ARBA" id="ARBA00022679"/>
    </source>
</evidence>
<evidence type="ECO:0000259" key="8">
    <source>
        <dbReference type="Pfam" id="PF13813"/>
    </source>
</evidence>
<dbReference type="EMBL" id="JAPEIS010000015">
    <property type="protein sequence ID" value="KAJ8058855.1"/>
    <property type="molecule type" value="Genomic_DNA"/>
</dbReference>
<evidence type="ECO:0000313" key="9">
    <source>
        <dbReference type="EMBL" id="KAJ8058855.1"/>
    </source>
</evidence>
<evidence type="ECO:0000256" key="2">
    <source>
        <dbReference type="ARBA" id="ARBA00007282"/>
    </source>
</evidence>
<sequence>MFALRHVNTKYEARNTPVFKDSDPGFVPSKPAFLLRESIIALTYYLLLGLMAQRPPSPNAPQLFDESWISVFRRLGEVTLPQLRLRALSIAGFAVTFWALIRGYAAAAGTITVTLGLNELRDWRPPFCSLMQAYSLQNLWGKVWHQNLRSLLTGPAAKITYDVLHLRRGSLPAHFSSVIITFALSGIMHSYAGVAAGMSPKQLNVIHLFITQALGVVVEDLVRLGFLKATGQGSKKGKNDTPSLAHKIIGYLWVVAFMTWSGPVWLYPQASKPTSLGINSSFVPYSIIKAWMMGDVRAG</sequence>